<dbReference type="Gene3D" id="1.25.40.10">
    <property type="entry name" value="Tetratricopeptide repeat domain"/>
    <property type="match status" value="1"/>
</dbReference>
<protein>
    <submittedName>
        <fullName evidence="1">Pentatricopeptide repeat-containing protein 2, mitochondrial</fullName>
    </submittedName>
</protein>
<keyword evidence="2" id="KW-1185">Reference proteome</keyword>
<dbReference type="InterPro" id="IPR011990">
    <property type="entry name" value="TPR-like_helical_dom_sf"/>
</dbReference>
<gene>
    <name evidence="1" type="ORF">H4Q32_002850</name>
</gene>
<dbReference type="EMBL" id="JACTAM010000005">
    <property type="protein sequence ID" value="KAI2664603.1"/>
    <property type="molecule type" value="Genomic_DNA"/>
</dbReference>
<dbReference type="Proteomes" id="UP000830375">
    <property type="component" value="Unassembled WGS sequence"/>
</dbReference>
<dbReference type="PANTHER" id="PTHR14700">
    <property type="entry name" value="PENTATRICOPEPTIDE REPEAT-CONTAINING PROTEIN 2, MITOCHONDRIAL"/>
    <property type="match status" value="1"/>
</dbReference>
<dbReference type="InterPro" id="IPR034629">
    <property type="entry name" value="PTCD2"/>
</dbReference>
<name>A0ABQ8MRT3_LABRO</name>
<evidence type="ECO:0000313" key="2">
    <source>
        <dbReference type="Proteomes" id="UP000830375"/>
    </source>
</evidence>
<accession>A0ABQ8MRT3</accession>
<sequence>MALRGLNACARIILTGSSRVAVLRGAIKSDCLKCRHGAKRYLLSEDVVKLQDFQQRKLAVAHQVSGSKGRHYFACYYFDTVNQKMEKKQLILKDELKILLYLCQSVEDVFMARNAMYRYHEENRNMAFGEFKFGPLFMRLCYELGLEDLGARTLTDPALRGFFSDSTSFNIAIDMLFTKKCYKIYVMWVTDGVLTGGLEVVGEMKKQGVPFNKDTFMLAFATCYKLNDIERAQAFYSQIMSTDSRLCQNLRVLILAMKGSMKEAVSALTTALVSKTPVFVKKPEFSQEVINVLRNKSAGGLWEGKVEQVVRWLEESDQITKQTIDDFLCHTPRRRRPLGILDQKRRTSRRTRRTLQSTLLLE</sequence>
<comment type="caution">
    <text evidence="1">The sequence shown here is derived from an EMBL/GenBank/DDBJ whole genome shotgun (WGS) entry which is preliminary data.</text>
</comment>
<reference evidence="1 2" key="1">
    <citation type="submission" date="2022-01" db="EMBL/GenBank/DDBJ databases">
        <title>A high-quality chromosome-level genome assembly of rohu carp, Labeo rohita.</title>
        <authorList>
            <person name="Arick M.A. II"/>
            <person name="Hsu C.-Y."/>
            <person name="Magbanua Z."/>
            <person name="Pechanova O."/>
            <person name="Grover C."/>
            <person name="Miller E."/>
            <person name="Thrash A."/>
            <person name="Ezzel L."/>
            <person name="Alam S."/>
            <person name="Benzie J."/>
            <person name="Hamilton M."/>
            <person name="Karsi A."/>
            <person name="Lawrence M.L."/>
            <person name="Peterson D.G."/>
        </authorList>
    </citation>
    <scope>NUCLEOTIDE SEQUENCE [LARGE SCALE GENOMIC DNA]</scope>
    <source>
        <strain evidence="2">BAU-BD-2019</strain>
        <tissue evidence="1">Blood</tissue>
    </source>
</reference>
<evidence type="ECO:0000313" key="1">
    <source>
        <dbReference type="EMBL" id="KAI2664603.1"/>
    </source>
</evidence>
<organism evidence="1 2">
    <name type="scientific">Labeo rohita</name>
    <name type="common">Indian major carp</name>
    <name type="synonym">Cyprinus rohita</name>
    <dbReference type="NCBI Taxonomy" id="84645"/>
    <lineage>
        <taxon>Eukaryota</taxon>
        <taxon>Metazoa</taxon>
        <taxon>Chordata</taxon>
        <taxon>Craniata</taxon>
        <taxon>Vertebrata</taxon>
        <taxon>Euteleostomi</taxon>
        <taxon>Actinopterygii</taxon>
        <taxon>Neopterygii</taxon>
        <taxon>Teleostei</taxon>
        <taxon>Ostariophysi</taxon>
        <taxon>Cypriniformes</taxon>
        <taxon>Cyprinidae</taxon>
        <taxon>Labeoninae</taxon>
        <taxon>Labeonini</taxon>
        <taxon>Labeo</taxon>
    </lineage>
</organism>
<dbReference type="PANTHER" id="PTHR14700:SF0">
    <property type="entry name" value="PENTATRICOPEPTIDE REPEAT-CONTAINING PROTEIN 2, MITOCHONDRIAL"/>
    <property type="match status" value="1"/>
</dbReference>
<proteinExistence type="predicted"/>